<keyword evidence="1" id="KW-0812">Transmembrane</keyword>
<name>A0A9P5U298_9AGAR</name>
<proteinExistence type="predicted"/>
<comment type="caution">
    <text evidence="3">The sequence shown here is derived from an EMBL/GenBank/DDBJ whole genome shotgun (WGS) entry which is preliminary data.</text>
</comment>
<keyword evidence="4" id="KW-1185">Reference proteome</keyword>
<organism evidence="3 4">
    <name type="scientific">Rhodocollybia butyracea</name>
    <dbReference type="NCBI Taxonomy" id="206335"/>
    <lineage>
        <taxon>Eukaryota</taxon>
        <taxon>Fungi</taxon>
        <taxon>Dikarya</taxon>
        <taxon>Basidiomycota</taxon>
        <taxon>Agaricomycotina</taxon>
        <taxon>Agaricomycetes</taxon>
        <taxon>Agaricomycetidae</taxon>
        <taxon>Agaricales</taxon>
        <taxon>Marasmiineae</taxon>
        <taxon>Omphalotaceae</taxon>
        <taxon>Rhodocollybia</taxon>
    </lineage>
</organism>
<keyword evidence="1" id="KW-0472">Membrane</keyword>
<dbReference type="AlphaFoldDB" id="A0A9P5U298"/>
<dbReference type="Proteomes" id="UP000772434">
    <property type="component" value="Unassembled WGS sequence"/>
</dbReference>
<reference evidence="3" key="1">
    <citation type="submission" date="2020-11" db="EMBL/GenBank/DDBJ databases">
        <authorList>
            <consortium name="DOE Joint Genome Institute"/>
            <person name="Ahrendt S."/>
            <person name="Riley R."/>
            <person name="Andreopoulos W."/>
            <person name="Labutti K."/>
            <person name="Pangilinan J."/>
            <person name="Ruiz-Duenas F.J."/>
            <person name="Barrasa J.M."/>
            <person name="Sanchez-Garcia M."/>
            <person name="Camarero S."/>
            <person name="Miyauchi S."/>
            <person name="Serrano A."/>
            <person name="Linde D."/>
            <person name="Babiker R."/>
            <person name="Drula E."/>
            <person name="Ayuso-Fernandez I."/>
            <person name="Pacheco R."/>
            <person name="Padilla G."/>
            <person name="Ferreira P."/>
            <person name="Barriuso J."/>
            <person name="Kellner H."/>
            <person name="Castanera R."/>
            <person name="Alfaro M."/>
            <person name="Ramirez L."/>
            <person name="Pisabarro A.G."/>
            <person name="Kuo A."/>
            <person name="Tritt A."/>
            <person name="Lipzen A."/>
            <person name="He G."/>
            <person name="Yan M."/>
            <person name="Ng V."/>
            <person name="Cullen D."/>
            <person name="Martin F."/>
            <person name="Rosso M.-N."/>
            <person name="Henrissat B."/>
            <person name="Hibbett D."/>
            <person name="Martinez A.T."/>
            <person name="Grigoriev I.V."/>
        </authorList>
    </citation>
    <scope>NUCLEOTIDE SEQUENCE</scope>
    <source>
        <strain evidence="3">AH 40177</strain>
    </source>
</reference>
<dbReference type="OrthoDB" id="3257429at2759"/>
<evidence type="ECO:0000313" key="3">
    <source>
        <dbReference type="EMBL" id="KAF9064455.1"/>
    </source>
</evidence>
<evidence type="ECO:0000256" key="1">
    <source>
        <dbReference type="SAM" id="Phobius"/>
    </source>
</evidence>
<dbReference type="EMBL" id="JADNRY010000123">
    <property type="protein sequence ID" value="KAF9064455.1"/>
    <property type="molecule type" value="Genomic_DNA"/>
</dbReference>
<keyword evidence="1" id="KW-1133">Transmembrane helix</keyword>
<evidence type="ECO:0000313" key="4">
    <source>
        <dbReference type="Proteomes" id="UP000772434"/>
    </source>
</evidence>
<feature type="transmembrane region" description="Helical" evidence="1">
    <location>
        <begin position="151"/>
        <end position="171"/>
    </location>
</feature>
<feature type="chain" id="PRO_5040408927" evidence="2">
    <location>
        <begin position="18"/>
        <end position="172"/>
    </location>
</feature>
<evidence type="ECO:0000256" key="2">
    <source>
        <dbReference type="SAM" id="SignalP"/>
    </source>
</evidence>
<gene>
    <name evidence="3" type="ORF">BDP27DRAFT_1333565</name>
</gene>
<keyword evidence="2" id="KW-0732">Signal</keyword>
<dbReference type="PRINTS" id="PR00173">
    <property type="entry name" value="EDTRNSPORT"/>
</dbReference>
<protein>
    <submittedName>
        <fullName evidence="3">Uncharacterized protein</fullName>
    </submittedName>
</protein>
<feature type="signal peptide" evidence="2">
    <location>
        <begin position="1"/>
        <end position="17"/>
    </location>
</feature>
<sequence>MRDFLFSFALFLALVYAQTQTVADPLVPGNSIVEVVTLNAQGLATTSIISTILAGAATPPANTRGGIVGAPPPTTGPVGGPTPYTYTTVIGGVTTAVLATFIPSFTTPPGTSAPATGSILDYSQWLSEFGAAAPSGSSSSGASRVSLGSSALGPVLFTVAMGLGVGGLVVFS</sequence>
<accession>A0A9P5U298</accession>